<organism evidence="1 2">
    <name type="scientific">Lithospermum erythrorhizon</name>
    <name type="common">Purple gromwell</name>
    <name type="synonym">Lithospermum officinale var. erythrorhizon</name>
    <dbReference type="NCBI Taxonomy" id="34254"/>
    <lineage>
        <taxon>Eukaryota</taxon>
        <taxon>Viridiplantae</taxon>
        <taxon>Streptophyta</taxon>
        <taxon>Embryophyta</taxon>
        <taxon>Tracheophyta</taxon>
        <taxon>Spermatophyta</taxon>
        <taxon>Magnoliopsida</taxon>
        <taxon>eudicotyledons</taxon>
        <taxon>Gunneridae</taxon>
        <taxon>Pentapetalae</taxon>
        <taxon>asterids</taxon>
        <taxon>lamiids</taxon>
        <taxon>Boraginales</taxon>
        <taxon>Boraginaceae</taxon>
        <taxon>Boraginoideae</taxon>
        <taxon>Lithospermeae</taxon>
        <taxon>Lithospermum</taxon>
    </lineage>
</organism>
<dbReference type="AlphaFoldDB" id="A0AAV3RX43"/>
<proteinExistence type="predicted"/>
<evidence type="ECO:0000313" key="1">
    <source>
        <dbReference type="EMBL" id="GAA0184877.1"/>
    </source>
</evidence>
<keyword evidence="2" id="KW-1185">Reference proteome</keyword>
<sequence length="168" mass="18716">MGSSKSNPKKRKTVAAEGLKKSSKKAIVLAFADEGNETEEVRPNDPEVKESQKLDGFLRKTTGSIVAKGHLRHLRNHYSIHQKVLMRIPLEGEMPDRPQKEGYTPVFWEFFNYSIRLQASSLINTLLSSIDRAPGQLGPFAWATLTTFQVGCLSVGIVPNFNLLECST</sequence>
<name>A0AAV3RX43_LITER</name>
<dbReference type="EMBL" id="BAABME010012234">
    <property type="protein sequence ID" value="GAA0184877.1"/>
    <property type="molecule type" value="Genomic_DNA"/>
</dbReference>
<accession>A0AAV3RX43</accession>
<reference evidence="1 2" key="1">
    <citation type="submission" date="2024-01" db="EMBL/GenBank/DDBJ databases">
        <title>The complete chloroplast genome sequence of Lithospermum erythrorhizon: insights into the phylogenetic relationship among Boraginaceae species and the maternal lineages of purple gromwells.</title>
        <authorList>
            <person name="Okada T."/>
            <person name="Watanabe K."/>
        </authorList>
    </citation>
    <scope>NUCLEOTIDE SEQUENCE [LARGE SCALE GENOMIC DNA]</scope>
</reference>
<dbReference type="Proteomes" id="UP001454036">
    <property type="component" value="Unassembled WGS sequence"/>
</dbReference>
<protein>
    <submittedName>
        <fullName evidence="1">Uncharacterized protein</fullName>
    </submittedName>
</protein>
<gene>
    <name evidence="1" type="ORF">LIER_32165</name>
</gene>
<evidence type="ECO:0000313" key="2">
    <source>
        <dbReference type="Proteomes" id="UP001454036"/>
    </source>
</evidence>
<comment type="caution">
    <text evidence="1">The sequence shown here is derived from an EMBL/GenBank/DDBJ whole genome shotgun (WGS) entry which is preliminary data.</text>
</comment>